<dbReference type="PANTHER" id="PTHR43010">
    <property type="entry name" value="UNIVERSAL STRESS PROTEIN SLR1230"/>
    <property type="match status" value="1"/>
</dbReference>
<evidence type="ECO:0000256" key="1">
    <source>
        <dbReference type="ARBA" id="ARBA00008791"/>
    </source>
</evidence>
<dbReference type="PRINTS" id="PR01438">
    <property type="entry name" value="UNVRSLSTRESS"/>
</dbReference>
<feature type="domain" description="UspA" evidence="2">
    <location>
        <begin position="7"/>
        <end position="147"/>
    </location>
</feature>
<gene>
    <name evidence="3" type="primary">nhaX</name>
    <name evidence="3" type="ORF">DSM104329_04237</name>
</gene>
<dbReference type="CDD" id="cd00293">
    <property type="entry name" value="USP-like"/>
    <property type="match status" value="1"/>
</dbReference>
<keyword evidence="4" id="KW-1185">Reference proteome</keyword>
<dbReference type="EMBL" id="CP087164">
    <property type="protein sequence ID" value="UGS37816.1"/>
    <property type="molecule type" value="Genomic_DNA"/>
</dbReference>
<dbReference type="SUPFAM" id="SSF52402">
    <property type="entry name" value="Adenine nucleotide alpha hydrolases-like"/>
    <property type="match status" value="1"/>
</dbReference>
<accession>A0A9E7C1W5</accession>
<evidence type="ECO:0000259" key="2">
    <source>
        <dbReference type="Pfam" id="PF00582"/>
    </source>
</evidence>
<dbReference type="InterPro" id="IPR051688">
    <property type="entry name" value="USP_A"/>
</dbReference>
<reference evidence="3" key="1">
    <citation type="journal article" date="2022" name="Int. J. Syst. Evol. Microbiol.">
        <title>Pseudomonas aegrilactucae sp. nov. and Pseudomonas morbosilactucae sp. nov., pathogens causing bacterial rot of lettuce in Japan.</title>
        <authorList>
            <person name="Sawada H."/>
            <person name="Fujikawa T."/>
            <person name="Satou M."/>
        </authorList>
    </citation>
    <scope>NUCLEOTIDE SEQUENCE</scope>
    <source>
        <strain evidence="3">0166_1</strain>
    </source>
</reference>
<dbReference type="InterPro" id="IPR006015">
    <property type="entry name" value="Universal_stress_UspA"/>
</dbReference>
<dbReference type="AlphaFoldDB" id="A0A9E7C1W5"/>
<proteinExistence type="inferred from homology"/>
<evidence type="ECO:0000313" key="4">
    <source>
        <dbReference type="Proteomes" id="UP001162834"/>
    </source>
</evidence>
<dbReference type="KEGG" id="sbae:DSM104329_04237"/>
<dbReference type="Gene3D" id="3.40.50.620">
    <property type="entry name" value="HUPs"/>
    <property type="match status" value="1"/>
</dbReference>
<dbReference type="RefSeq" id="WP_259311858.1">
    <property type="nucleotide sequence ID" value="NZ_CP087164.1"/>
</dbReference>
<protein>
    <submittedName>
        <fullName evidence="3">Stress response protein NhaX</fullName>
    </submittedName>
</protein>
<comment type="similarity">
    <text evidence="1">Belongs to the universal stress protein A family.</text>
</comment>
<dbReference type="Pfam" id="PF00582">
    <property type="entry name" value="Usp"/>
    <property type="match status" value="1"/>
</dbReference>
<sequence>MRPRHPRDVLVGYDGSDNARLALQEAIFIAQTSNARMTVVSVVPDVAATINAVWLAGGDPAQLSREMRIEVAATLEEAIEQIPEDVPVTKVLGQGHAGPVLVEQIDRIGCDLVVVGTRGRGAMRALLLGSVTEYLVRHSSVPVVVVPPPERLRDDLA</sequence>
<dbReference type="Proteomes" id="UP001162834">
    <property type="component" value="Chromosome"/>
</dbReference>
<dbReference type="InterPro" id="IPR006016">
    <property type="entry name" value="UspA"/>
</dbReference>
<dbReference type="InterPro" id="IPR014729">
    <property type="entry name" value="Rossmann-like_a/b/a_fold"/>
</dbReference>
<name>A0A9E7C1W5_9ACTN</name>
<evidence type="ECO:0000313" key="3">
    <source>
        <dbReference type="EMBL" id="UGS37816.1"/>
    </source>
</evidence>
<organism evidence="3 4">
    <name type="scientific">Capillimicrobium parvum</name>
    <dbReference type="NCBI Taxonomy" id="2884022"/>
    <lineage>
        <taxon>Bacteria</taxon>
        <taxon>Bacillati</taxon>
        <taxon>Actinomycetota</taxon>
        <taxon>Thermoleophilia</taxon>
        <taxon>Solirubrobacterales</taxon>
        <taxon>Capillimicrobiaceae</taxon>
        <taxon>Capillimicrobium</taxon>
    </lineage>
</organism>
<dbReference type="PANTHER" id="PTHR43010:SF1">
    <property type="entry name" value="USPA DOMAIN-CONTAINING PROTEIN"/>
    <property type="match status" value="1"/>
</dbReference>